<keyword evidence="7" id="KW-1185">Reference proteome</keyword>
<dbReference type="InterPro" id="IPR001878">
    <property type="entry name" value="Znf_CCHC"/>
</dbReference>
<dbReference type="InterPro" id="IPR001584">
    <property type="entry name" value="Integrase_cat-core"/>
</dbReference>
<dbReference type="OrthoDB" id="10054042at2759"/>
<dbReference type="InterPro" id="IPR040676">
    <property type="entry name" value="DUF5641"/>
</dbReference>
<feature type="compositionally biased region" description="Low complexity" evidence="3">
    <location>
        <begin position="1572"/>
        <end position="1586"/>
    </location>
</feature>
<dbReference type="InterPro" id="IPR012337">
    <property type="entry name" value="RNaseH-like_sf"/>
</dbReference>
<dbReference type="InterPro" id="IPR000477">
    <property type="entry name" value="RT_dom"/>
</dbReference>
<sequence>MDKGAEDLTTQGATCHDHEKVDMDSEDTAFHETMRARMHTEKGLAYQKDMKAKRVSQLFRQIKSKTERLELLMNEKHDQGEVRAEYKEWMSTYEDLLKENSEYCTLLSKEELQEYLDNSWDSRDTYLKNFKVYYSNWETVRSQKEQDVGVPRQRHGTTDSENLTSISRISGRGSRASIASTVSSARLKAEQEKAALEARMKALKRRREIEMAKLKLRLEEEELNLTTELDIVHAKERVLDSFELQSNAVSIRDSNSVKQLNNETVSIVAQPNNQSHLVDQTNSGQSALNVNAHSFTPESHNQSSSVQVHGKQSCNSSSCHSVPVPLHVNNDHSVSAQGDKHCDSNRSETGMSGDNALLAVVRQLKRPTPEIKRFSGEPVDYRKFIRQFNTKVAVHTDNDDERMSYLEQFTTGEAYKVVSGFSHLPAEQGYPAALKELASRYGDVHLMAHSFIKKALDWPCVRPDNPKALDDFSILLVECENAVKCIQAVKVLEYPDNMRKLVGKLPFYLHDRWRNVVRQTSDKGETVQFSQLVRFVKMEAKKVMDPMYGREALSQDIKGTGAKIVTKNTNRSRGSFATEVSSGQSEQTWRNREGANRSTAVKSGNEVKNVCIYCTDTGHHTDKCKRLSSLPLSERTEFAKSKGLCYGCLKRGHQSKECRHRSTCDICKRRHPTCLHDENRVPKPESKPNPDGSSGQCANFAKYAGGNTRAGQQGQCTMAIVPVKVRLRDGIKAVPTYAFMDPGSTVSFCSESLARQLGASGPCKSITLDTMGKPYSMKTYLIDGLKVSDLDMTNEIDLPVMYTKDTIPVSQHHIPKTDDISRWDHLKDISLSEIDADIGLLIGNNVADAYTPFDLKTGPAGSPHAARTMLGWVVWNVMRDAVEVQSDISCSFSVNKAEVTAVAEVDQLKHLDRLVRETINMDFPERLIDDKKEHSQEDIRFLASVNKSITHRDGHYCIGLPFKAEDVKLPDNKSMALKRLDSLKHKLQRNSEFGSDYKEFMFKIMSEGYAEKVPQEDLHRADGRVWYIPHHAVYHPRKPDKIRVVFDCAATYLGSSLNNVLLQGPDLTNSLMGVLLRFRQEEIAIMGDIATMFFQVRVPSEDRDCLRFFWWPNANLKEQPVAYRLKVHPFGAVSSPSCSSFALKQTVEDNVGDYGEASCDIVKRSFYVDDCLVSVGTEQEAAHLIQSTTALCKQGGFHLTKWVSNSHQVLQTVPIEERAKDIRELSMENQNLPNERALGVYWFVESDSLGFKVSLPKQPATRRGILSITSSVYDPLGIAAPFVLKAKILLQSLCRRDIGWDEEIQGEDLRIWNQWLSEVKDLDQLRIRRCYKPSGFGQVVSCQLHIFADASDVGYGVAAYLRLCDESGRISCSLVTGKARVAPLKKMTIPRMELTAATIAVRLGKVLTQELDCDIHGTYYWTDSMTVLRYLANESCRFQTFVANRIAIIRDASCLQQWKYVNTKFNPADCATRGQSVKRFLQCSMWFEGPGFLSQPETEWPQQDADLTKLPDNDAEVKKTVLMTAETPISPVDRLLEHYSDWTRLKRAVAWILVVMKRLQDRVAASERLKQEPAQQELEQQEPNALHRSQKLESEQSRVKQTLSSGDRESLNHTRLTTENLEAAERVLVYHVQQKHWKDEIKLLNETEGKPSSVVKKSSSLRKLDPKLVDGLLRVGGRIGRADLDFESKHQVLMPRDSPVSRLILQHIHKSVGHLGKNSILAELRRHYWIIGAPSIIKGIVSRCVTCRRYQAPAEQQKMASLPRERLALNEPPFSKVGMDYFGPFEVKRGRSMVKRYGVIFTCLTSRAVHLELAHSLDTDSCINAIRRFSARRGSLKSILSDNGTNLVGAEREMREQMRTWNQQKIHDNLLQKGISWQFNPPAGSHFGGIWERLIRSVRKILYSLMQEQHVHLSDEALQTLLCEVEAIMNGRPLTECPNSPNDLDVLTPNHLLLQRSGESLPPGLFDKHDKYPVKQWRQVQYFADLFWNRWSKEYLPMLQERQKWTHPKRNVTVGDIVLVVDSSPRNSWALGRVLEVVKDKNGFVRSVKLKTKTSTLVRPVTKLCLLVEGSVE</sequence>
<organism evidence="6 7">
    <name type="scientific">Patiria miniata</name>
    <name type="common">Bat star</name>
    <name type="synonym">Asterina miniata</name>
    <dbReference type="NCBI Taxonomy" id="46514"/>
    <lineage>
        <taxon>Eukaryota</taxon>
        <taxon>Metazoa</taxon>
        <taxon>Echinodermata</taxon>
        <taxon>Eleutherozoa</taxon>
        <taxon>Asterozoa</taxon>
        <taxon>Asteroidea</taxon>
        <taxon>Valvatacea</taxon>
        <taxon>Valvatida</taxon>
        <taxon>Asterinidae</taxon>
        <taxon>Patiria</taxon>
    </lineage>
</organism>
<feature type="region of interest" description="Disordered" evidence="3">
    <location>
        <begin position="1570"/>
        <end position="1610"/>
    </location>
</feature>
<keyword evidence="2" id="KW-0175">Coiled coil</keyword>
<dbReference type="PROSITE" id="PS50158">
    <property type="entry name" value="ZF_CCHC"/>
    <property type="match status" value="1"/>
</dbReference>
<keyword evidence="1" id="KW-0862">Zinc</keyword>
<dbReference type="SMART" id="SM00343">
    <property type="entry name" value="ZnF_C2HC"/>
    <property type="match status" value="2"/>
</dbReference>
<reference evidence="6" key="1">
    <citation type="submission" date="2022-11" db="UniProtKB">
        <authorList>
            <consortium name="EnsemblMetazoa"/>
        </authorList>
    </citation>
    <scope>IDENTIFICATION</scope>
</reference>
<dbReference type="OMA" id="NTRICEN"/>
<name>A0A914AY66_PATMI</name>
<dbReference type="Gene3D" id="1.10.340.70">
    <property type="match status" value="1"/>
</dbReference>
<dbReference type="Pfam" id="PF00078">
    <property type="entry name" value="RVT_1"/>
    <property type="match status" value="1"/>
</dbReference>
<evidence type="ECO:0000256" key="3">
    <source>
        <dbReference type="SAM" id="MobiDB-lite"/>
    </source>
</evidence>
<feature type="domain" description="CCHC-type" evidence="4">
    <location>
        <begin position="645"/>
        <end position="659"/>
    </location>
</feature>
<protein>
    <submittedName>
        <fullName evidence="6">Uncharacterized protein</fullName>
    </submittedName>
</protein>
<dbReference type="InterPro" id="IPR043502">
    <property type="entry name" value="DNA/RNA_pol_sf"/>
</dbReference>
<dbReference type="Gene3D" id="3.30.420.10">
    <property type="entry name" value="Ribonuclease H-like superfamily/Ribonuclease H"/>
    <property type="match status" value="1"/>
</dbReference>
<dbReference type="InterPro" id="IPR008042">
    <property type="entry name" value="Retrotrans_Pao"/>
</dbReference>
<dbReference type="InterPro" id="IPR043128">
    <property type="entry name" value="Rev_trsase/Diguanyl_cyclase"/>
</dbReference>
<dbReference type="GeneID" id="119738316"/>
<dbReference type="PANTHER" id="PTHR47331:SF1">
    <property type="entry name" value="GAG-LIKE PROTEIN"/>
    <property type="match status" value="1"/>
</dbReference>
<dbReference type="GO" id="GO:0008270">
    <property type="term" value="F:zinc ion binding"/>
    <property type="evidence" value="ECO:0007669"/>
    <property type="project" value="UniProtKB-KW"/>
</dbReference>
<keyword evidence="1" id="KW-0863">Zinc-finger</keyword>
<dbReference type="InterPro" id="IPR036397">
    <property type="entry name" value="RNaseH_sf"/>
</dbReference>
<accession>A0A914AY66</accession>
<dbReference type="Proteomes" id="UP000887568">
    <property type="component" value="Unplaced"/>
</dbReference>
<evidence type="ECO:0000259" key="5">
    <source>
        <dbReference type="PROSITE" id="PS50994"/>
    </source>
</evidence>
<dbReference type="SUPFAM" id="SSF53098">
    <property type="entry name" value="Ribonuclease H-like"/>
    <property type="match status" value="1"/>
</dbReference>
<dbReference type="Pfam" id="PF05380">
    <property type="entry name" value="Peptidase_A17"/>
    <property type="match status" value="1"/>
</dbReference>
<dbReference type="SUPFAM" id="SSF56672">
    <property type="entry name" value="DNA/RNA polymerases"/>
    <property type="match status" value="1"/>
</dbReference>
<dbReference type="GO" id="GO:0003676">
    <property type="term" value="F:nucleic acid binding"/>
    <property type="evidence" value="ECO:0007669"/>
    <property type="project" value="InterPro"/>
</dbReference>
<feature type="domain" description="Integrase catalytic" evidence="5">
    <location>
        <begin position="1769"/>
        <end position="1957"/>
    </location>
</feature>
<evidence type="ECO:0000256" key="1">
    <source>
        <dbReference type="PROSITE-ProRule" id="PRU00047"/>
    </source>
</evidence>
<evidence type="ECO:0000313" key="6">
    <source>
        <dbReference type="EnsemblMetazoa" id="XP_038069090.1"/>
    </source>
</evidence>
<dbReference type="RefSeq" id="XP_038069090.1">
    <property type="nucleotide sequence ID" value="XM_038213162.1"/>
</dbReference>
<feature type="compositionally biased region" description="Polar residues" evidence="3">
    <location>
        <begin position="575"/>
        <end position="588"/>
    </location>
</feature>
<dbReference type="EnsemblMetazoa" id="XM_038213162.1">
    <property type="protein sequence ID" value="XP_038069090.1"/>
    <property type="gene ID" value="LOC119738316"/>
</dbReference>
<dbReference type="Pfam" id="PF18701">
    <property type="entry name" value="DUF5641"/>
    <property type="match status" value="1"/>
</dbReference>
<dbReference type="InterPro" id="IPR041588">
    <property type="entry name" value="Integrase_H2C2"/>
</dbReference>
<keyword evidence="1" id="KW-0479">Metal-binding</keyword>
<evidence type="ECO:0000259" key="4">
    <source>
        <dbReference type="PROSITE" id="PS50158"/>
    </source>
</evidence>
<dbReference type="CDD" id="cd01644">
    <property type="entry name" value="RT_pepA17"/>
    <property type="match status" value="1"/>
</dbReference>
<evidence type="ECO:0000313" key="7">
    <source>
        <dbReference type="Proteomes" id="UP000887568"/>
    </source>
</evidence>
<feature type="region of interest" description="Disordered" evidence="3">
    <location>
        <begin position="575"/>
        <end position="600"/>
    </location>
</feature>
<feature type="coiled-coil region" evidence="2">
    <location>
        <begin position="186"/>
        <end position="224"/>
    </location>
</feature>
<dbReference type="Pfam" id="PF17921">
    <property type="entry name" value="Integrase_H2C2"/>
    <property type="match status" value="1"/>
</dbReference>
<dbReference type="GO" id="GO:0015074">
    <property type="term" value="P:DNA integration"/>
    <property type="evidence" value="ECO:0007669"/>
    <property type="project" value="InterPro"/>
</dbReference>
<dbReference type="Gene3D" id="3.10.10.10">
    <property type="entry name" value="HIV Type 1 Reverse Transcriptase, subunit A, domain 1"/>
    <property type="match status" value="1"/>
</dbReference>
<evidence type="ECO:0000256" key="2">
    <source>
        <dbReference type="SAM" id="Coils"/>
    </source>
</evidence>
<proteinExistence type="predicted"/>
<dbReference type="PROSITE" id="PS50994">
    <property type="entry name" value="INTEGRASE"/>
    <property type="match status" value="1"/>
</dbReference>
<dbReference type="Gene3D" id="3.30.70.270">
    <property type="match status" value="1"/>
</dbReference>
<dbReference type="PANTHER" id="PTHR47331">
    <property type="entry name" value="PHD-TYPE DOMAIN-CONTAINING PROTEIN"/>
    <property type="match status" value="1"/>
</dbReference>